<reference evidence="2" key="1">
    <citation type="submission" date="2024-07" db="EMBL/GenBank/DDBJ databases">
        <title>Two chromosome-level genome assemblies of Korean endemic species Abeliophyllum distichum and Forsythia ovata (Oleaceae).</title>
        <authorList>
            <person name="Jang H."/>
        </authorList>
    </citation>
    <scope>NUCLEOTIDE SEQUENCE [LARGE SCALE GENOMIC DNA]</scope>
</reference>
<dbReference type="AlphaFoldDB" id="A0ABD1UY49"/>
<dbReference type="PANTHER" id="PTHR32002:SF41">
    <property type="entry name" value="PROTEIN NLP8"/>
    <property type="match status" value="1"/>
</dbReference>
<name>A0ABD1UY49_9LAMI</name>
<gene>
    <name evidence="1" type="ORF">Fot_22581</name>
</gene>
<proteinExistence type="predicted"/>
<dbReference type="Proteomes" id="UP001604277">
    <property type="component" value="Unassembled WGS sequence"/>
</dbReference>
<dbReference type="PANTHER" id="PTHR32002">
    <property type="entry name" value="PROTEIN NLP8"/>
    <property type="match status" value="1"/>
</dbReference>
<accession>A0ABD1UY49</accession>
<evidence type="ECO:0000313" key="1">
    <source>
        <dbReference type="EMBL" id="KAL2529980.1"/>
    </source>
</evidence>
<sequence>MMFEQMDSQLCFSMDSTDYRVDVIESRDMSSSQQTLATNIGNIAIRRTPTPSLAKKMLRALNLFKEWCGGVILAQVWVPMKHGDQYILSTCEQSYLLNQTLFGYRDVSRLFTFATKSKPGYFPRLHGRVFTLIIPKWTSNVMYYNKDKYLRVHQAIDHKVRGSIALPVFEDDLHEVSCCAMLKLVTTKEKPNFDLEMENVCRAL</sequence>
<comment type="caution">
    <text evidence="1">The sequence shown here is derived from an EMBL/GenBank/DDBJ whole genome shotgun (WGS) entry which is preliminary data.</text>
</comment>
<evidence type="ECO:0000313" key="2">
    <source>
        <dbReference type="Proteomes" id="UP001604277"/>
    </source>
</evidence>
<organism evidence="1 2">
    <name type="scientific">Forsythia ovata</name>
    <dbReference type="NCBI Taxonomy" id="205694"/>
    <lineage>
        <taxon>Eukaryota</taxon>
        <taxon>Viridiplantae</taxon>
        <taxon>Streptophyta</taxon>
        <taxon>Embryophyta</taxon>
        <taxon>Tracheophyta</taxon>
        <taxon>Spermatophyta</taxon>
        <taxon>Magnoliopsida</taxon>
        <taxon>eudicotyledons</taxon>
        <taxon>Gunneridae</taxon>
        <taxon>Pentapetalae</taxon>
        <taxon>asterids</taxon>
        <taxon>lamiids</taxon>
        <taxon>Lamiales</taxon>
        <taxon>Oleaceae</taxon>
        <taxon>Forsythieae</taxon>
        <taxon>Forsythia</taxon>
    </lineage>
</organism>
<dbReference type="EMBL" id="JBFOLJ010000006">
    <property type="protein sequence ID" value="KAL2529980.1"/>
    <property type="molecule type" value="Genomic_DNA"/>
</dbReference>
<dbReference type="InterPro" id="IPR045012">
    <property type="entry name" value="NLP"/>
</dbReference>
<keyword evidence="2" id="KW-1185">Reference proteome</keyword>
<protein>
    <submittedName>
        <fullName evidence="1">Protein NLP8</fullName>
    </submittedName>
</protein>